<reference evidence="1" key="1">
    <citation type="submission" date="2018-07" db="EMBL/GenBank/DDBJ databases">
        <authorList>
            <person name="Ashton P.M."/>
            <person name="Dallman T."/>
            <person name="Nair S."/>
            <person name="De Pinna E."/>
            <person name="Peters T."/>
            <person name="Grant K."/>
        </authorList>
    </citation>
    <scope>NUCLEOTIDE SEQUENCE [LARGE SCALE GENOMIC DNA]</scope>
    <source>
        <strain evidence="1">436933</strain>
    </source>
</reference>
<protein>
    <submittedName>
        <fullName evidence="1">Uncharacterized protein</fullName>
    </submittedName>
</protein>
<organism evidence="1">
    <name type="scientific">Salmonella newport</name>
    <dbReference type="NCBI Taxonomy" id="108619"/>
    <lineage>
        <taxon>Bacteria</taxon>
        <taxon>Pseudomonadati</taxon>
        <taxon>Pseudomonadota</taxon>
        <taxon>Gammaproteobacteria</taxon>
        <taxon>Enterobacterales</taxon>
        <taxon>Enterobacteriaceae</taxon>
        <taxon>Salmonella</taxon>
    </lineage>
</organism>
<gene>
    <name evidence="1" type="ORF">DRY71_23200</name>
</gene>
<dbReference type="Proteomes" id="UP000839726">
    <property type="component" value="Unassembled WGS sequence"/>
</dbReference>
<proteinExistence type="predicted"/>
<accession>A0A5U9KWU6</accession>
<sequence length="91" mass="10246">MKVDFEVTASSVTVKGSHDKKLRVDVEGADLKELIEYVGEQDILTGVGEANIAFWLFNSGTLDTEKFLDNCSREKLAEYLESNGWKVERCE</sequence>
<evidence type="ECO:0000313" key="1">
    <source>
        <dbReference type="EMBL" id="EBS2695586.1"/>
    </source>
</evidence>
<name>A0A5U9KWU6_SALNE</name>
<dbReference type="EMBL" id="AAGUYM010000038">
    <property type="protein sequence ID" value="EBS2695586.1"/>
    <property type="molecule type" value="Genomic_DNA"/>
</dbReference>
<comment type="caution">
    <text evidence="1">The sequence shown here is derived from an EMBL/GenBank/DDBJ whole genome shotgun (WGS) entry which is preliminary data.</text>
</comment>
<dbReference type="AlphaFoldDB" id="A0A5U9KWU6"/>